<dbReference type="InterPro" id="IPR050352">
    <property type="entry name" value="ABCG_transporters"/>
</dbReference>
<accession>A0ABY6KW69</accession>
<evidence type="ECO:0000256" key="7">
    <source>
        <dbReference type="ARBA" id="ARBA00022989"/>
    </source>
</evidence>
<feature type="compositionally biased region" description="Low complexity" evidence="9">
    <location>
        <begin position="380"/>
        <end position="395"/>
    </location>
</feature>
<dbReference type="EMBL" id="CP092872">
    <property type="protein sequence ID" value="UYV72879.1"/>
    <property type="molecule type" value="Genomic_DNA"/>
</dbReference>
<name>A0ABY6KW69_9ARAC</name>
<evidence type="ECO:0000256" key="8">
    <source>
        <dbReference type="ARBA" id="ARBA00023136"/>
    </source>
</evidence>
<dbReference type="PANTHER" id="PTHR48041:SF63">
    <property type="entry name" value="EARLY GENE AT 23, ISOFORM C"/>
    <property type="match status" value="1"/>
</dbReference>
<proteinExistence type="inferred from homology"/>
<dbReference type="SUPFAM" id="SSF52540">
    <property type="entry name" value="P-loop containing nucleoside triphosphate hydrolases"/>
    <property type="match status" value="1"/>
</dbReference>
<dbReference type="InterPro" id="IPR003593">
    <property type="entry name" value="AAA+_ATPase"/>
</dbReference>
<comment type="subcellular location">
    <subcellularLocation>
        <location evidence="1">Membrane</location>
        <topology evidence="1">Multi-pass membrane protein</topology>
    </subcellularLocation>
</comment>
<keyword evidence="5" id="KW-0547">Nucleotide-binding</keyword>
<dbReference type="Pfam" id="PF19055">
    <property type="entry name" value="ABC2_membrane_7"/>
    <property type="match status" value="1"/>
</dbReference>
<gene>
    <name evidence="12" type="ORF">LAZ67_10001056</name>
</gene>
<evidence type="ECO:0000256" key="5">
    <source>
        <dbReference type="ARBA" id="ARBA00022741"/>
    </source>
</evidence>
<dbReference type="Gene3D" id="3.40.50.300">
    <property type="entry name" value="P-loop containing nucleotide triphosphate hydrolases"/>
    <property type="match status" value="1"/>
</dbReference>
<dbReference type="PROSITE" id="PS00211">
    <property type="entry name" value="ABC_TRANSPORTER_1"/>
    <property type="match status" value="1"/>
</dbReference>
<reference evidence="12 13" key="1">
    <citation type="submission" date="2022-01" db="EMBL/GenBank/DDBJ databases">
        <title>A chromosomal length assembly of Cordylochernes scorpioides.</title>
        <authorList>
            <person name="Zeh D."/>
            <person name="Zeh J."/>
        </authorList>
    </citation>
    <scope>NUCLEOTIDE SEQUENCE [LARGE SCALE GENOMIC DNA]</scope>
    <source>
        <strain evidence="12">IN4F17</strain>
        <tissue evidence="12">Whole Body</tissue>
    </source>
</reference>
<feature type="transmembrane region" description="Helical" evidence="10">
    <location>
        <begin position="433"/>
        <end position="452"/>
    </location>
</feature>
<feature type="domain" description="ABC transporter" evidence="11">
    <location>
        <begin position="30"/>
        <end position="281"/>
    </location>
</feature>
<evidence type="ECO:0000256" key="9">
    <source>
        <dbReference type="SAM" id="MobiDB-lite"/>
    </source>
</evidence>
<feature type="transmembrane region" description="Helical" evidence="10">
    <location>
        <begin position="576"/>
        <end position="600"/>
    </location>
</feature>
<feature type="transmembrane region" description="Helical" evidence="10">
    <location>
        <begin position="464"/>
        <end position="485"/>
    </location>
</feature>
<feature type="region of interest" description="Disordered" evidence="9">
    <location>
        <begin position="1"/>
        <end position="25"/>
    </location>
</feature>
<dbReference type="InterPro" id="IPR003439">
    <property type="entry name" value="ABC_transporter-like_ATP-bd"/>
</dbReference>
<keyword evidence="7 10" id="KW-1133">Transmembrane helix</keyword>
<dbReference type="InterPro" id="IPR027417">
    <property type="entry name" value="P-loop_NTPase"/>
</dbReference>
<dbReference type="InterPro" id="IPR043926">
    <property type="entry name" value="ABCG_dom"/>
</dbReference>
<dbReference type="Pfam" id="PF00005">
    <property type="entry name" value="ABC_tran"/>
    <property type="match status" value="1"/>
</dbReference>
<feature type="transmembrane region" description="Helical" evidence="10">
    <location>
        <begin position="506"/>
        <end position="530"/>
    </location>
</feature>
<dbReference type="Pfam" id="PF01061">
    <property type="entry name" value="ABC2_membrane"/>
    <property type="match status" value="1"/>
</dbReference>
<keyword evidence="6" id="KW-0067">ATP-binding</keyword>
<evidence type="ECO:0000313" key="13">
    <source>
        <dbReference type="Proteomes" id="UP001235939"/>
    </source>
</evidence>
<dbReference type="SMART" id="SM00382">
    <property type="entry name" value="AAA"/>
    <property type="match status" value="1"/>
</dbReference>
<dbReference type="InterPro" id="IPR017871">
    <property type="entry name" value="ABC_transporter-like_CS"/>
</dbReference>
<feature type="region of interest" description="Disordered" evidence="9">
    <location>
        <begin position="365"/>
        <end position="402"/>
    </location>
</feature>
<feature type="transmembrane region" description="Helical" evidence="10">
    <location>
        <begin position="663"/>
        <end position="685"/>
    </location>
</feature>
<evidence type="ECO:0000313" key="12">
    <source>
        <dbReference type="EMBL" id="UYV72879.1"/>
    </source>
</evidence>
<evidence type="ECO:0000256" key="6">
    <source>
        <dbReference type="ARBA" id="ARBA00022840"/>
    </source>
</evidence>
<evidence type="ECO:0000256" key="1">
    <source>
        <dbReference type="ARBA" id="ARBA00004141"/>
    </source>
</evidence>
<evidence type="ECO:0000256" key="10">
    <source>
        <dbReference type="SAM" id="Phobius"/>
    </source>
</evidence>
<keyword evidence="13" id="KW-1185">Reference proteome</keyword>
<keyword evidence="4 10" id="KW-0812">Transmembrane</keyword>
<protein>
    <recommendedName>
        <fullName evidence="11">ABC transporter domain-containing protein</fullName>
    </recommendedName>
</protein>
<sequence length="692" mass="76739">MGFPSRSGNVGSRLEAPTTAATPRHKPIEMAFSNVSLALAAGGKTVLRDVSGSCSPGEVLAIMGPSGSGKTTLLNVLGGRLKATRGSVLLNGEQLNKQLRRKICYVLQNDIFFPDLTLRQTLEVRRNKPLSLFLSYSALLRLPEAMSKRDKLAYVDHIINLLDLRKCQNTIIGDNLKRGLSGGERKRANIACELLMNPTLLLLDEPTTGLDSCTAYTMMAALKEYAVKERKAIIVTVHQPSSQIFHLFDKLLLLCNGQVAYFGMAPKVVDFLGNIGFQLAPHYNPADFIMEQLKSSAENQEKIITAFKILRKLSEPTDIRLPDAPMWPAPWEKPAADIRTYVDTGKKTIYTKIGSSFLSHPAYELTGRPGAESNDDDSGRSSWSDSGSSVYSSQGELDAPGQDRKWATGFGTQLTVLARRNFQEARKRVLSRLNWMQTIGLGLVAGLLWFQLERTESHIKDIRGWMFFSSTYWMLFTMFGALVSFPTEREVINKERSAGMYRLSAYYMAKMTGELPLIVTLPSVFHFISYPLMGCQGLATFLGLWAFQLLCSLVAESIGLFVGAACMDFQLSVTIAALYSTSTMLLGGFYTTAIASWLSWARYLSIINYAFSNMQHVEFGLGSPIRCAPSNSKFLSCQRNLTATIPYEELMAGGDQGTLPLPFWANTAILVGYLVVFRLLGYLVLRYIRRPT</sequence>
<keyword evidence="8 10" id="KW-0472">Membrane</keyword>
<comment type="similarity">
    <text evidence="2">Belongs to the ABC transporter superfamily. ABCG family. Eye pigment precursor importer (TC 3.A.1.204) subfamily.</text>
</comment>
<dbReference type="InterPro" id="IPR013525">
    <property type="entry name" value="ABC2_TM"/>
</dbReference>
<feature type="transmembrane region" description="Helical" evidence="10">
    <location>
        <begin position="542"/>
        <end position="564"/>
    </location>
</feature>
<evidence type="ECO:0000256" key="2">
    <source>
        <dbReference type="ARBA" id="ARBA00005814"/>
    </source>
</evidence>
<keyword evidence="3" id="KW-0813">Transport</keyword>
<dbReference type="PANTHER" id="PTHR48041">
    <property type="entry name" value="ABC TRANSPORTER G FAMILY MEMBER 28"/>
    <property type="match status" value="1"/>
</dbReference>
<evidence type="ECO:0000256" key="4">
    <source>
        <dbReference type="ARBA" id="ARBA00022692"/>
    </source>
</evidence>
<dbReference type="PROSITE" id="PS50893">
    <property type="entry name" value="ABC_TRANSPORTER_2"/>
    <property type="match status" value="1"/>
</dbReference>
<dbReference type="Proteomes" id="UP001235939">
    <property type="component" value="Chromosome 10"/>
</dbReference>
<evidence type="ECO:0000259" key="11">
    <source>
        <dbReference type="PROSITE" id="PS50893"/>
    </source>
</evidence>
<evidence type="ECO:0000256" key="3">
    <source>
        <dbReference type="ARBA" id="ARBA00022448"/>
    </source>
</evidence>
<feature type="compositionally biased region" description="Polar residues" evidence="9">
    <location>
        <begin position="1"/>
        <end position="10"/>
    </location>
</feature>
<organism evidence="12 13">
    <name type="scientific">Cordylochernes scorpioides</name>
    <dbReference type="NCBI Taxonomy" id="51811"/>
    <lineage>
        <taxon>Eukaryota</taxon>
        <taxon>Metazoa</taxon>
        <taxon>Ecdysozoa</taxon>
        <taxon>Arthropoda</taxon>
        <taxon>Chelicerata</taxon>
        <taxon>Arachnida</taxon>
        <taxon>Pseudoscorpiones</taxon>
        <taxon>Cheliferoidea</taxon>
        <taxon>Chernetidae</taxon>
        <taxon>Cordylochernes</taxon>
    </lineage>
</organism>